<gene>
    <name evidence="8" type="ordered locus">Os08g0135600</name>
</gene>
<sequence>MMFDALVSALPLSSEEDQLKRIKELQQAENEVVGTELQKQLEAAELELKQVEALFNEATDHCINLKKPE</sequence>
<evidence type="ECO:0000256" key="4">
    <source>
        <dbReference type="ARBA" id="ARBA00023163"/>
    </source>
</evidence>
<comment type="subunit">
    <text evidence="6">Component of the Mediator complex.</text>
</comment>
<dbReference type="EMBL" id="AP008214">
    <property type="protein sequence ID" value="BAF22857.2"/>
    <property type="molecule type" value="Genomic_DNA"/>
</dbReference>
<evidence type="ECO:0000256" key="6">
    <source>
        <dbReference type="RuleBase" id="RU366036"/>
    </source>
</evidence>
<evidence type="ECO:0000256" key="1">
    <source>
        <dbReference type="ARBA" id="ARBA00004123"/>
    </source>
</evidence>
<comment type="function">
    <text evidence="6">Component of the Mediator complex, a coactivator involved in the regulated transcription of nearly all RNA polymerase II-dependent genes. Mediator functions as a bridge to convey information from gene-specific regulatory proteins to the basal RNA polymerase II transcription machinery. Mediator is recruited to promoters by direct interactions with regulatory proteins and serves as a scaffold for the assembly of a functional preinitiation complex with RNA polymerase II and the general transcription factors.</text>
</comment>
<keyword evidence="5 6" id="KW-0539">Nucleus</keyword>
<comment type="subcellular location">
    <subcellularLocation>
        <location evidence="1 6">Nucleus</location>
    </subcellularLocation>
</comment>
<dbReference type="PANTHER" id="PTHR13381:SF0">
    <property type="entry name" value="MEDIATOR OF RNA POLYMERASE II TRANSCRIPTION SUBUNIT 21"/>
    <property type="match status" value="1"/>
</dbReference>
<dbReference type="InterPro" id="IPR037212">
    <property type="entry name" value="Med7/Med21-like"/>
</dbReference>
<reference evidence="9" key="2">
    <citation type="journal article" date="2008" name="Nucleic Acids Res.">
        <title>The rice annotation project database (RAP-DB): 2008 update.</title>
        <authorList>
            <consortium name="The rice annotation project (RAP)"/>
        </authorList>
    </citation>
    <scope>GENOME REANNOTATION</scope>
    <source>
        <strain evidence="9">cv. Nipponbare</strain>
    </source>
</reference>
<dbReference type="SUPFAM" id="SSF140718">
    <property type="entry name" value="Mediator hinge subcomplex-like"/>
    <property type="match status" value="1"/>
</dbReference>
<reference evidence="8 9" key="1">
    <citation type="journal article" date="2005" name="Nature">
        <title>The map-based sequence of the rice genome.</title>
        <authorList>
            <consortium name="International rice genome sequencing project (IRGSP)"/>
            <person name="Matsumoto T."/>
            <person name="Wu J."/>
            <person name="Kanamori H."/>
            <person name="Katayose Y."/>
            <person name="Fujisawa M."/>
            <person name="Namiki N."/>
            <person name="Mizuno H."/>
            <person name="Yamamoto K."/>
            <person name="Antonio B.A."/>
            <person name="Baba T."/>
            <person name="Sakata K."/>
            <person name="Nagamura Y."/>
            <person name="Aoki H."/>
            <person name="Arikawa K."/>
            <person name="Arita K."/>
            <person name="Bito T."/>
            <person name="Chiden Y."/>
            <person name="Fujitsuka N."/>
            <person name="Fukunaka R."/>
            <person name="Hamada M."/>
            <person name="Harada C."/>
            <person name="Hayashi A."/>
            <person name="Hijishita S."/>
            <person name="Honda M."/>
            <person name="Hosokawa S."/>
            <person name="Ichikawa Y."/>
            <person name="Idonuma A."/>
            <person name="Iijima M."/>
            <person name="Ikeda M."/>
            <person name="Ikeno M."/>
            <person name="Ito K."/>
            <person name="Ito S."/>
            <person name="Ito T."/>
            <person name="Ito Y."/>
            <person name="Ito Y."/>
            <person name="Iwabuchi A."/>
            <person name="Kamiya K."/>
            <person name="Karasawa W."/>
            <person name="Kurita K."/>
            <person name="Katagiri S."/>
            <person name="Kikuta A."/>
            <person name="Kobayashi H."/>
            <person name="Kobayashi N."/>
            <person name="Machita K."/>
            <person name="Maehara T."/>
            <person name="Masukawa M."/>
            <person name="Mizubayashi T."/>
            <person name="Mukai Y."/>
            <person name="Nagasaki H."/>
            <person name="Nagata Y."/>
            <person name="Naito S."/>
            <person name="Nakashima M."/>
            <person name="Nakama Y."/>
            <person name="Nakamichi Y."/>
            <person name="Nakamura M."/>
            <person name="Meguro A."/>
            <person name="Negishi M."/>
            <person name="Ohta I."/>
            <person name="Ohta T."/>
            <person name="Okamoto M."/>
            <person name="Ono N."/>
            <person name="Saji S."/>
            <person name="Sakaguchi M."/>
            <person name="Sakai K."/>
            <person name="Shibata M."/>
            <person name="Shimokawa T."/>
            <person name="Song J."/>
            <person name="Takazaki Y."/>
            <person name="Terasawa K."/>
            <person name="Tsugane M."/>
            <person name="Tsuji K."/>
            <person name="Ueda S."/>
            <person name="Waki K."/>
            <person name="Yamagata H."/>
            <person name="Yamamoto M."/>
            <person name="Yamamoto S."/>
            <person name="Yamane H."/>
            <person name="Yoshiki S."/>
            <person name="Yoshihara R."/>
            <person name="Yukawa K."/>
            <person name="Zhong H."/>
            <person name="Yano M."/>
            <person name="Yuan Q."/>
            <person name="Ouyang S."/>
            <person name="Liu J."/>
            <person name="Jones K.M."/>
            <person name="Gansberger K."/>
            <person name="Moffat K."/>
            <person name="Hill J."/>
            <person name="Bera J."/>
            <person name="Fadrosh D."/>
            <person name="Jin S."/>
            <person name="Johri S."/>
            <person name="Kim M."/>
            <person name="Overton L."/>
            <person name="Reardon M."/>
            <person name="Tsitrin T."/>
            <person name="Vuong H."/>
            <person name="Weaver B."/>
            <person name="Ciecko A."/>
            <person name="Tallon L."/>
            <person name="Jackson J."/>
            <person name="Pai G."/>
            <person name="Aken S.V."/>
            <person name="Utterback T."/>
            <person name="Reidmuller S."/>
            <person name="Feldblyum T."/>
            <person name="Hsiao J."/>
            <person name="Zismann V."/>
            <person name="Iobst S."/>
            <person name="de Vazeille A.R."/>
            <person name="Buell C.R."/>
            <person name="Ying K."/>
            <person name="Li Y."/>
            <person name="Lu T."/>
            <person name="Huang Y."/>
            <person name="Zhao Q."/>
            <person name="Feng Q."/>
            <person name="Zhang L."/>
            <person name="Zhu J."/>
            <person name="Weng Q."/>
            <person name="Mu J."/>
            <person name="Lu Y."/>
            <person name="Fan D."/>
            <person name="Liu Y."/>
            <person name="Guan J."/>
            <person name="Zhang Y."/>
            <person name="Yu S."/>
            <person name="Liu X."/>
            <person name="Zhang Y."/>
            <person name="Hong G."/>
            <person name="Han B."/>
            <person name="Choisne N."/>
            <person name="Demange N."/>
            <person name="Orjeda G."/>
            <person name="Samain S."/>
            <person name="Cattolico L."/>
            <person name="Pelletier E."/>
            <person name="Couloux A."/>
            <person name="Segurens B."/>
            <person name="Wincker P."/>
            <person name="D'Hont A."/>
            <person name="Scarpelli C."/>
            <person name="Weissenbach J."/>
            <person name="Salanoubat M."/>
            <person name="Quetier F."/>
            <person name="Yu Y."/>
            <person name="Kim H.R."/>
            <person name="Rambo T."/>
            <person name="Currie J."/>
            <person name="Collura K."/>
            <person name="Luo M."/>
            <person name="Yang T."/>
            <person name="Ammiraju J.S.S."/>
            <person name="Engler F."/>
            <person name="Soderlund C."/>
            <person name="Wing R.A."/>
            <person name="Palmer L.E."/>
            <person name="de la Bastide M."/>
            <person name="Spiegel L."/>
            <person name="Nascimento L."/>
            <person name="Zutavern T."/>
            <person name="O'Shaughnessy A."/>
            <person name="Dike S."/>
            <person name="Dedhia N."/>
            <person name="Preston R."/>
            <person name="Balija V."/>
            <person name="McCombie W.R."/>
            <person name="Chow T."/>
            <person name="Chen H."/>
            <person name="Chung M."/>
            <person name="Chen C."/>
            <person name="Shaw J."/>
            <person name="Wu H."/>
            <person name="Hsiao K."/>
            <person name="Chao Y."/>
            <person name="Chu M."/>
            <person name="Cheng C."/>
            <person name="Hour A."/>
            <person name="Lee P."/>
            <person name="Lin S."/>
            <person name="Lin Y."/>
            <person name="Liou J."/>
            <person name="Liu S."/>
            <person name="Hsing Y."/>
            <person name="Raghuvanshi S."/>
            <person name="Mohanty A."/>
            <person name="Bharti A.K."/>
            <person name="Gaur A."/>
            <person name="Gupta V."/>
            <person name="Kumar D."/>
            <person name="Ravi V."/>
            <person name="Vij S."/>
            <person name="Kapur A."/>
            <person name="Khurana P."/>
            <person name="Khurana P."/>
            <person name="Khurana J.P."/>
            <person name="Tyagi A.K."/>
            <person name="Gaikwad K."/>
            <person name="Singh A."/>
            <person name="Dalal V."/>
            <person name="Srivastava S."/>
            <person name="Dixit A."/>
            <person name="Pal A.K."/>
            <person name="Ghazi I.A."/>
            <person name="Yadav M."/>
            <person name="Pandit A."/>
            <person name="Bhargava A."/>
            <person name="Sureshbabu K."/>
            <person name="Batra K."/>
            <person name="Sharma T.R."/>
            <person name="Mohapatra T."/>
            <person name="Singh N.K."/>
            <person name="Messing J."/>
            <person name="Nelson A.B."/>
            <person name="Fuks G."/>
            <person name="Kavchok S."/>
            <person name="Keizer G."/>
            <person name="Linton E."/>
            <person name="Llaca V."/>
            <person name="Song R."/>
            <person name="Tanyolac B."/>
            <person name="Young S."/>
            <person name="Ho-Il K."/>
            <person name="Hahn J.H."/>
            <person name="Sangsakoo G."/>
            <person name="Vanavichit A."/>
            <person name="de Mattos Luiz.A.T."/>
            <person name="Zimmer P.D."/>
            <person name="Malone G."/>
            <person name="Dellagostin O."/>
            <person name="de Oliveira A.C."/>
            <person name="Bevan M."/>
            <person name="Bancroft I."/>
            <person name="Minx P."/>
            <person name="Cordum H."/>
            <person name="Wilson R."/>
            <person name="Cheng Z."/>
            <person name="Jin W."/>
            <person name="Jiang J."/>
            <person name="Leong S.A."/>
            <person name="Iwama H."/>
            <person name="Gojobori T."/>
            <person name="Itoh T."/>
            <person name="Niimura Y."/>
            <person name="Fujii Y."/>
            <person name="Habara T."/>
            <person name="Sakai H."/>
            <person name="Sato Y."/>
            <person name="Wilson G."/>
            <person name="Kumar K."/>
            <person name="McCouch S."/>
            <person name="Juretic N."/>
            <person name="Hoen D."/>
            <person name="Wright S."/>
            <person name="Bruskiewich R."/>
            <person name="Bureau T."/>
            <person name="Miyao A."/>
            <person name="Hirochika H."/>
            <person name="Nishikawa T."/>
            <person name="Kadowaki K."/>
            <person name="Sugiura M."/>
            <person name="Burr B."/>
            <person name="Sasaki T."/>
        </authorList>
    </citation>
    <scope>NUCLEOTIDE SEQUENCE [LARGE SCALE GENOMIC DNA]</scope>
    <source>
        <strain evidence="9">cv. Nipponbare</strain>
    </source>
</reference>
<feature type="coiled-coil region" evidence="7">
    <location>
        <begin position="25"/>
        <end position="61"/>
    </location>
</feature>
<keyword evidence="4 6" id="KW-0804">Transcription</keyword>
<evidence type="ECO:0000313" key="9">
    <source>
        <dbReference type="Proteomes" id="UP000000763"/>
    </source>
</evidence>
<evidence type="ECO:0000256" key="7">
    <source>
        <dbReference type="SAM" id="Coils"/>
    </source>
</evidence>
<dbReference type="Gene3D" id="6.10.280.10">
    <property type="entry name" value="Mediator complex, subunit Med21"/>
    <property type="match status" value="1"/>
</dbReference>
<proteinExistence type="inferred from homology"/>
<organism evidence="8 9">
    <name type="scientific">Oryza sativa subsp. japonica</name>
    <name type="common">Rice</name>
    <dbReference type="NCBI Taxonomy" id="39947"/>
    <lineage>
        <taxon>Eukaryota</taxon>
        <taxon>Viridiplantae</taxon>
        <taxon>Streptophyta</taxon>
        <taxon>Embryophyta</taxon>
        <taxon>Tracheophyta</taxon>
        <taxon>Spermatophyta</taxon>
        <taxon>Magnoliopsida</taxon>
        <taxon>Liliopsida</taxon>
        <taxon>Poales</taxon>
        <taxon>Poaceae</taxon>
        <taxon>BOP clade</taxon>
        <taxon>Oryzoideae</taxon>
        <taxon>Oryzeae</taxon>
        <taxon>Oryzinae</taxon>
        <taxon>Oryza</taxon>
        <taxon>Oryza sativa</taxon>
    </lineage>
</organism>
<evidence type="ECO:0000256" key="2">
    <source>
        <dbReference type="ARBA" id="ARBA00023015"/>
    </source>
</evidence>
<dbReference type="AlphaFoldDB" id="Q0J858"/>
<keyword evidence="3 6" id="KW-0010">Activator</keyword>
<name>Q0J858_ORYSJ</name>
<dbReference type="PANTHER" id="PTHR13381">
    <property type="entry name" value="RNA POLYMERASE II HOLOENZYME COMPONENT SRB7"/>
    <property type="match status" value="1"/>
</dbReference>
<dbReference type="KEGG" id="dosa:Os08g0135600"/>
<evidence type="ECO:0000313" key="8">
    <source>
        <dbReference type="EMBL" id="BAF22857.2"/>
    </source>
</evidence>
<evidence type="ECO:0000256" key="5">
    <source>
        <dbReference type="ARBA" id="ARBA00023242"/>
    </source>
</evidence>
<accession>Q0J858</accession>
<dbReference type="InterPro" id="IPR021384">
    <property type="entry name" value="Mediator_Med21"/>
</dbReference>
<keyword evidence="2 6" id="KW-0805">Transcription regulation</keyword>
<keyword evidence="7" id="KW-0175">Coiled coil</keyword>
<dbReference type="Proteomes" id="UP000000763">
    <property type="component" value="Chromosome 8"/>
</dbReference>
<comment type="similarity">
    <text evidence="6">Belongs to the Mediator complex subunit 21 family.</text>
</comment>
<protein>
    <recommendedName>
        <fullName evidence="6">Mediator of RNA polymerase II transcription subunit 21</fullName>
    </recommendedName>
</protein>
<dbReference type="GO" id="GO:0016592">
    <property type="term" value="C:mediator complex"/>
    <property type="evidence" value="ECO:0007669"/>
    <property type="project" value="UniProtKB-UniRule"/>
</dbReference>
<dbReference type="HOGENOM" id="CLU_2798516_0_0_1"/>
<evidence type="ECO:0000256" key="3">
    <source>
        <dbReference type="ARBA" id="ARBA00023159"/>
    </source>
</evidence>